<evidence type="ECO:0000313" key="2">
    <source>
        <dbReference type="EMBL" id="KAK0642837.1"/>
    </source>
</evidence>
<gene>
    <name evidence="2" type="ORF">DIS24_g8647</name>
</gene>
<sequence length="305" mass="34564">MDSGGKVKVKAGVVFTTLVRAARHKPKNVDFDIKSLSDQLMPLAWDIRIPEAEITIPRDDFDKINAIIAALEMPANQDKKVTKEISDQRKEEYSKVADRLNGVPDSLEAFAGAVEGQELEPPKPSETPRTSFNSDADTSQRSTAKNNAVINGSPQANFWDYGEGDYFVLEPIQLSFILEIAHTYPKLKDQADYIQKAQIEKPDEPGLVFIPAGEPKDTVYRILAQLLPDHPEIAKKTPDWDDEHAWGIDDSPYGYPVEEGEYAQLQSYLTWKAKYNGKATFDQFKEYVKDAREKPYRRPEYEFSD</sequence>
<dbReference type="AlphaFoldDB" id="A0AA39Y0V4"/>
<feature type="compositionally biased region" description="Polar residues" evidence="1">
    <location>
        <begin position="127"/>
        <end position="149"/>
    </location>
</feature>
<accession>A0AA39Y0V4</accession>
<evidence type="ECO:0000313" key="3">
    <source>
        <dbReference type="Proteomes" id="UP001175001"/>
    </source>
</evidence>
<dbReference type="Proteomes" id="UP001175001">
    <property type="component" value="Unassembled WGS sequence"/>
</dbReference>
<name>A0AA39Y0V4_9PEZI</name>
<comment type="caution">
    <text evidence="2">The sequence shown here is derived from an EMBL/GenBank/DDBJ whole genome shotgun (WGS) entry which is preliminary data.</text>
</comment>
<proteinExistence type="predicted"/>
<dbReference type="EMBL" id="JAUJDW010000066">
    <property type="protein sequence ID" value="KAK0642837.1"/>
    <property type="molecule type" value="Genomic_DNA"/>
</dbReference>
<protein>
    <submittedName>
        <fullName evidence="2">Uncharacterized protein</fullName>
    </submittedName>
</protein>
<evidence type="ECO:0000256" key="1">
    <source>
        <dbReference type="SAM" id="MobiDB-lite"/>
    </source>
</evidence>
<organism evidence="2 3">
    <name type="scientific">Lasiodiplodia hormozganensis</name>
    <dbReference type="NCBI Taxonomy" id="869390"/>
    <lineage>
        <taxon>Eukaryota</taxon>
        <taxon>Fungi</taxon>
        <taxon>Dikarya</taxon>
        <taxon>Ascomycota</taxon>
        <taxon>Pezizomycotina</taxon>
        <taxon>Dothideomycetes</taxon>
        <taxon>Dothideomycetes incertae sedis</taxon>
        <taxon>Botryosphaeriales</taxon>
        <taxon>Botryosphaeriaceae</taxon>
        <taxon>Lasiodiplodia</taxon>
    </lineage>
</organism>
<keyword evidence="3" id="KW-1185">Reference proteome</keyword>
<feature type="region of interest" description="Disordered" evidence="1">
    <location>
        <begin position="114"/>
        <end position="149"/>
    </location>
</feature>
<reference evidence="2" key="1">
    <citation type="submission" date="2023-06" db="EMBL/GenBank/DDBJ databases">
        <title>Multi-omics analyses reveal the molecular pathogenesis toolkit of Lasiodiplodia hormozganensis, a cross-kingdom pathogen.</title>
        <authorList>
            <person name="Felix C."/>
            <person name="Meneses R."/>
            <person name="Goncalves M.F.M."/>
            <person name="Tilleman L."/>
            <person name="Duarte A.S."/>
            <person name="Jorrin-Novo J.V."/>
            <person name="Van De Peer Y."/>
            <person name="Deforce D."/>
            <person name="Van Nieuwerburgh F."/>
            <person name="Esteves A.C."/>
            <person name="Alves A."/>
        </authorList>
    </citation>
    <scope>NUCLEOTIDE SEQUENCE</scope>
    <source>
        <strain evidence="2">CBS 339.90</strain>
    </source>
</reference>